<accession>A0ABT7NIA1</accession>
<reference evidence="2" key="2">
    <citation type="journal article" date="2022" name="Sci. Total Environ.">
        <title>Prevalence, transmission, and molecular epidemiology of tet(X)-positive bacteria among humans, animals, and environmental niches in China: An epidemiological, and genomic-based study.</title>
        <authorList>
            <person name="Dong N."/>
            <person name="Zeng Y."/>
            <person name="Cai C."/>
            <person name="Sun C."/>
            <person name="Lu J."/>
            <person name="Liu C."/>
            <person name="Zhou H."/>
            <person name="Sun Q."/>
            <person name="Shu L."/>
            <person name="Wang H."/>
            <person name="Wang Y."/>
            <person name="Wang S."/>
            <person name="Wu C."/>
            <person name="Chan E.W."/>
            <person name="Chen G."/>
            <person name="Shen Z."/>
            <person name="Chen S."/>
            <person name="Zhang R."/>
        </authorList>
    </citation>
    <scope>NUCLEOTIDE SEQUENCE</scope>
    <source>
        <strain evidence="2">R1692</strain>
    </source>
</reference>
<comment type="caution">
    <text evidence="2">The sequence shown here is derived from an EMBL/GenBank/DDBJ whole genome shotgun (WGS) entry which is preliminary data.</text>
</comment>
<feature type="transmembrane region" description="Helical" evidence="1">
    <location>
        <begin position="38"/>
        <end position="55"/>
    </location>
</feature>
<organism evidence="2 3">
    <name type="scientific">Sphingobacterium hotanense</name>
    <dbReference type="NCBI Taxonomy" id="649196"/>
    <lineage>
        <taxon>Bacteria</taxon>
        <taxon>Pseudomonadati</taxon>
        <taxon>Bacteroidota</taxon>
        <taxon>Sphingobacteriia</taxon>
        <taxon>Sphingobacteriales</taxon>
        <taxon>Sphingobacteriaceae</taxon>
        <taxon>Sphingobacterium</taxon>
    </lineage>
</organism>
<keyword evidence="1" id="KW-0472">Membrane</keyword>
<keyword evidence="1" id="KW-0812">Transmembrane</keyword>
<keyword evidence="3" id="KW-1185">Reference proteome</keyword>
<name>A0ABT7NIA1_9SPHI</name>
<dbReference type="RefSeq" id="WP_286650246.1">
    <property type="nucleotide sequence ID" value="NZ_JACAGK010000002.1"/>
</dbReference>
<protein>
    <recommendedName>
        <fullName evidence="4">DUF4345 domain-containing protein</fullName>
    </recommendedName>
</protein>
<keyword evidence="1" id="KW-1133">Transmembrane helix</keyword>
<feature type="transmembrane region" description="Helical" evidence="1">
    <location>
        <begin position="97"/>
        <end position="118"/>
    </location>
</feature>
<dbReference type="Proteomes" id="UP001170954">
    <property type="component" value="Unassembled WGS sequence"/>
</dbReference>
<gene>
    <name evidence="2" type="ORF">HX018_01440</name>
</gene>
<proteinExistence type="predicted"/>
<feature type="transmembrane region" description="Helical" evidence="1">
    <location>
        <begin position="67"/>
        <end position="85"/>
    </location>
</feature>
<sequence>MEKSRSIAKIVGPTLIVMVFSEMRFWNPTLYDTQIVPLIYLNGMILFVAGLAIITQHHIWVYGWQTLVTIIGYAFMLIGLLRMLFPEIQKTAFKNDSSIMILEVVLFLIGVFLTWKAYSPIKK</sequence>
<feature type="transmembrane region" description="Helical" evidence="1">
    <location>
        <begin position="7"/>
        <end position="26"/>
    </location>
</feature>
<evidence type="ECO:0008006" key="4">
    <source>
        <dbReference type="Google" id="ProtNLM"/>
    </source>
</evidence>
<reference evidence="2" key="1">
    <citation type="submission" date="2020-06" db="EMBL/GenBank/DDBJ databases">
        <authorList>
            <person name="Dong N."/>
        </authorList>
    </citation>
    <scope>NUCLEOTIDE SEQUENCE</scope>
    <source>
        <strain evidence="2">R1692</strain>
    </source>
</reference>
<evidence type="ECO:0000256" key="1">
    <source>
        <dbReference type="SAM" id="Phobius"/>
    </source>
</evidence>
<evidence type="ECO:0000313" key="3">
    <source>
        <dbReference type="Proteomes" id="UP001170954"/>
    </source>
</evidence>
<dbReference type="EMBL" id="JACAGK010000002">
    <property type="protein sequence ID" value="MDM1046911.1"/>
    <property type="molecule type" value="Genomic_DNA"/>
</dbReference>
<evidence type="ECO:0000313" key="2">
    <source>
        <dbReference type="EMBL" id="MDM1046911.1"/>
    </source>
</evidence>